<dbReference type="Gene3D" id="2.40.50.100">
    <property type="match status" value="2"/>
</dbReference>
<dbReference type="SUPFAM" id="SSF111369">
    <property type="entry name" value="HlyD-like secretion proteins"/>
    <property type="match status" value="1"/>
</dbReference>
<evidence type="ECO:0000256" key="4">
    <source>
        <dbReference type="ARBA" id="ARBA00022475"/>
    </source>
</evidence>
<gene>
    <name evidence="12" type="primary">prsE_2</name>
    <name evidence="12" type="ORF">LMG3328_04200</name>
</gene>
<evidence type="ECO:0000313" key="13">
    <source>
        <dbReference type="Proteomes" id="UP000494122"/>
    </source>
</evidence>
<evidence type="ECO:0000256" key="9">
    <source>
        <dbReference type="RuleBase" id="RU365093"/>
    </source>
</evidence>
<dbReference type="Gene3D" id="1.10.287.470">
    <property type="entry name" value="Helix hairpin bin"/>
    <property type="match status" value="1"/>
</dbReference>
<evidence type="ECO:0000259" key="11">
    <source>
        <dbReference type="Pfam" id="PF26002"/>
    </source>
</evidence>
<evidence type="ECO:0000259" key="10">
    <source>
        <dbReference type="Pfam" id="PF25994"/>
    </source>
</evidence>
<evidence type="ECO:0000256" key="7">
    <source>
        <dbReference type="ARBA" id="ARBA00022989"/>
    </source>
</evidence>
<sequence length="450" mass="48620">MTGRAAGNRVVVLRPELNRGDAGAVDAEDHGGWSARFGWWVLALGFGGFLAWAAWAPLDNGVAMPGIVVVTGERQAVDSIEGGVVSALLVVEGDQVRAGQALVRLDDTRVRGEAQSLRAQQAAVMAREARLLAERDGRDDLAPPDAQANAEVAAAYAMERQLFASRRAALAGELAGIDATLAGSRALAAGLESTLAHKRTQRALLREQVGNLRDLAREGYVPRNRVLDLERSLAQLDGDMASDLGALGQTRQQIAELALRGQQRRDAFQREVRTDLAETRVQHEQLTQKLAAAEFDLAHSEIRAPVSGTVVALAAHTVGGVVQPGSRLMEIVPEDVPLVVEGRLPVESIDKVHTGLPVELMFTAFDASRTPRLEGTVTLVSADRFDDDRNGRPYYRLRADVAPGQLRRIGDAPLRAGMPVEVFVRTGERSLLNYLFKPLLDRARLAWGDA</sequence>
<organism evidence="12 13">
    <name type="scientific">Achromobacter ruhlandii</name>
    <dbReference type="NCBI Taxonomy" id="72557"/>
    <lineage>
        <taxon>Bacteria</taxon>
        <taxon>Pseudomonadati</taxon>
        <taxon>Pseudomonadota</taxon>
        <taxon>Betaproteobacteria</taxon>
        <taxon>Burkholderiales</taxon>
        <taxon>Alcaligenaceae</taxon>
        <taxon>Achromobacter</taxon>
    </lineage>
</organism>
<dbReference type="Gene3D" id="2.40.30.170">
    <property type="match status" value="1"/>
</dbReference>
<keyword evidence="4 9" id="KW-1003">Cell membrane</keyword>
<dbReference type="PROSITE" id="PS00543">
    <property type="entry name" value="HLYD_FAMILY"/>
    <property type="match status" value="1"/>
</dbReference>
<protein>
    <recommendedName>
        <fullName evidence="9">Membrane fusion protein (MFP) family protein</fullName>
    </recommendedName>
</protein>
<accession>A0A2M9H247</accession>
<dbReference type="InterPro" id="IPR010129">
    <property type="entry name" value="T1SS_HlyD"/>
</dbReference>
<feature type="domain" description="AprE-like long alpha-helical hairpin" evidence="10">
    <location>
        <begin position="111"/>
        <end position="294"/>
    </location>
</feature>
<keyword evidence="6 9" id="KW-0812">Transmembrane</keyword>
<keyword evidence="7 9" id="KW-1133">Transmembrane helix</keyword>
<dbReference type="PANTHER" id="PTHR30386:SF17">
    <property type="entry name" value="ALKALINE PROTEASE SECRETION PROTEIN APRE"/>
    <property type="match status" value="1"/>
</dbReference>
<dbReference type="Pfam" id="PF25994">
    <property type="entry name" value="HH_AprE"/>
    <property type="match status" value="1"/>
</dbReference>
<dbReference type="InterPro" id="IPR050739">
    <property type="entry name" value="MFP"/>
</dbReference>
<dbReference type="NCBIfam" id="TIGR01843">
    <property type="entry name" value="type_I_hlyD"/>
    <property type="match status" value="1"/>
</dbReference>
<dbReference type="EMBL" id="CADILE010000013">
    <property type="protein sequence ID" value="CAB3899123.1"/>
    <property type="molecule type" value="Genomic_DNA"/>
</dbReference>
<comment type="subcellular location">
    <subcellularLocation>
        <location evidence="1 9">Cell inner membrane</location>
        <topology evidence="1 9">Single-pass membrane protein</topology>
    </subcellularLocation>
</comment>
<dbReference type="GO" id="GO:0009306">
    <property type="term" value="P:protein secretion"/>
    <property type="evidence" value="ECO:0007669"/>
    <property type="project" value="InterPro"/>
</dbReference>
<evidence type="ECO:0000256" key="8">
    <source>
        <dbReference type="ARBA" id="ARBA00023136"/>
    </source>
</evidence>
<keyword evidence="5 9" id="KW-0997">Cell inner membrane</keyword>
<dbReference type="Pfam" id="PF26002">
    <property type="entry name" value="Beta-barrel_AprE"/>
    <property type="match status" value="1"/>
</dbReference>
<evidence type="ECO:0000256" key="3">
    <source>
        <dbReference type="ARBA" id="ARBA00022448"/>
    </source>
</evidence>
<dbReference type="PANTHER" id="PTHR30386">
    <property type="entry name" value="MEMBRANE FUSION SUBUNIT OF EMRAB-TOLC MULTIDRUG EFFLUX PUMP"/>
    <property type="match status" value="1"/>
</dbReference>
<dbReference type="InterPro" id="IPR006144">
    <property type="entry name" value="Secretion_HlyD_CS"/>
</dbReference>
<comment type="similarity">
    <text evidence="2 9">Belongs to the membrane fusion protein (MFP) (TC 8.A.1) family.</text>
</comment>
<dbReference type="InterPro" id="IPR058781">
    <property type="entry name" value="HH_AprE-like"/>
</dbReference>
<dbReference type="PRINTS" id="PR01490">
    <property type="entry name" value="RTXTOXIND"/>
</dbReference>
<dbReference type="InterPro" id="IPR058982">
    <property type="entry name" value="Beta-barrel_AprE"/>
</dbReference>
<feature type="transmembrane region" description="Helical" evidence="9">
    <location>
        <begin position="37"/>
        <end position="55"/>
    </location>
</feature>
<reference evidence="12 13" key="1">
    <citation type="submission" date="2020-04" db="EMBL/GenBank/DDBJ databases">
        <authorList>
            <person name="De Canck E."/>
        </authorList>
    </citation>
    <scope>NUCLEOTIDE SEQUENCE [LARGE SCALE GENOMIC DNA]</scope>
    <source>
        <strain evidence="12 13">LMG 3328</strain>
    </source>
</reference>
<evidence type="ECO:0000256" key="2">
    <source>
        <dbReference type="ARBA" id="ARBA00009477"/>
    </source>
</evidence>
<dbReference type="GO" id="GO:0005886">
    <property type="term" value="C:plasma membrane"/>
    <property type="evidence" value="ECO:0007669"/>
    <property type="project" value="UniProtKB-SubCell"/>
</dbReference>
<evidence type="ECO:0000313" key="12">
    <source>
        <dbReference type="EMBL" id="CAB3899123.1"/>
    </source>
</evidence>
<feature type="domain" description="AprE-like beta-barrel" evidence="11">
    <location>
        <begin position="338"/>
        <end position="427"/>
    </location>
</feature>
<keyword evidence="8 9" id="KW-0472">Membrane</keyword>
<dbReference type="AlphaFoldDB" id="A0A2M9H247"/>
<dbReference type="RefSeq" id="WP_100507723.1">
    <property type="nucleotide sequence ID" value="NZ_CADILE010000013.1"/>
</dbReference>
<evidence type="ECO:0000256" key="6">
    <source>
        <dbReference type="ARBA" id="ARBA00022692"/>
    </source>
</evidence>
<proteinExistence type="inferred from homology"/>
<evidence type="ECO:0000256" key="1">
    <source>
        <dbReference type="ARBA" id="ARBA00004377"/>
    </source>
</evidence>
<keyword evidence="3 9" id="KW-0813">Transport</keyword>
<evidence type="ECO:0000256" key="5">
    <source>
        <dbReference type="ARBA" id="ARBA00022519"/>
    </source>
</evidence>
<name>A0A2M9H247_9BURK</name>
<dbReference type="Proteomes" id="UP000494122">
    <property type="component" value="Unassembled WGS sequence"/>
</dbReference>